<keyword evidence="3" id="KW-0472">Membrane</keyword>
<keyword evidence="3" id="KW-1133">Transmembrane helix</keyword>
<evidence type="ECO:0000256" key="4">
    <source>
        <dbReference type="SAM" id="SignalP"/>
    </source>
</evidence>
<dbReference type="Proteomes" id="UP000887563">
    <property type="component" value="Unplaced"/>
</dbReference>
<name>A0A914NAY4_MELIC</name>
<comment type="caution">
    <text evidence="1">Lacks conserved residue(s) required for the propagation of feature annotation.</text>
</comment>
<reference evidence="8" key="1">
    <citation type="submission" date="2022-11" db="UniProtKB">
        <authorList>
            <consortium name="WormBaseParasite"/>
        </authorList>
    </citation>
    <scope>IDENTIFICATION</scope>
</reference>
<dbReference type="PROSITE" id="PS50026">
    <property type="entry name" value="EGF_3"/>
    <property type="match status" value="2"/>
</dbReference>
<feature type="domain" description="EGF-like" evidence="5">
    <location>
        <begin position="191"/>
        <end position="231"/>
    </location>
</feature>
<dbReference type="PROSITE" id="PS50836">
    <property type="entry name" value="DOMON"/>
    <property type="match status" value="1"/>
</dbReference>
<evidence type="ECO:0000256" key="1">
    <source>
        <dbReference type="PROSITE-ProRule" id="PRU00076"/>
    </source>
</evidence>
<keyword evidence="1" id="KW-1015">Disulfide bond</keyword>
<keyword evidence="7" id="KW-1185">Reference proteome</keyword>
<feature type="domain" description="EGF-like" evidence="5">
    <location>
        <begin position="154"/>
        <end position="190"/>
    </location>
</feature>
<proteinExistence type="predicted"/>
<accession>A0A914NAY4</accession>
<feature type="region of interest" description="Disordered" evidence="2">
    <location>
        <begin position="504"/>
        <end position="546"/>
    </location>
</feature>
<organism evidence="7 8">
    <name type="scientific">Meloidogyne incognita</name>
    <name type="common">Southern root-knot nematode worm</name>
    <name type="synonym">Oxyuris incognita</name>
    <dbReference type="NCBI Taxonomy" id="6306"/>
    <lineage>
        <taxon>Eukaryota</taxon>
        <taxon>Metazoa</taxon>
        <taxon>Ecdysozoa</taxon>
        <taxon>Nematoda</taxon>
        <taxon>Chromadorea</taxon>
        <taxon>Rhabditida</taxon>
        <taxon>Tylenchina</taxon>
        <taxon>Tylenchomorpha</taxon>
        <taxon>Tylenchoidea</taxon>
        <taxon>Meloidogynidae</taxon>
        <taxon>Meloidogyninae</taxon>
        <taxon>Meloidogyne</taxon>
        <taxon>Meloidogyne incognita group</taxon>
    </lineage>
</organism>
<dbReference type="PANTHER" id="PTHR46901">
    <property type="entry name" value="GH04942P"/>
    <property type="match status" value="1"/>
</dbReference>
<dbReference type="CDD" id="cd00054">
    <property type="entry name" value="EGF_CA"/>
    <property type="match status" value="1"/>
</dbReference>
<feature type="disulfide bond" evidence="1">
    <location>
        <begin position="221"/>
        <end position="230"/>
    </location>
</feature>
<evidence type="ECO:0000256" key="3">
    <source>
        <dbReference type="SAM" id="Phobius"/>
    </source>
</evidence>
<dbReference type="WBParaSite" id="Minc3s04111g35505">
    <property type="protein sequence ID" value="Minc3s04111g35505"/>
    <property type="gene ID" value="Minc3s04111g35505"/>
</dbReference>
<dbReference type="InterPro" id="IPR045266">
    <property type="entry name" value="DOH_DOMON"/>
</dbReference>
<sequence>MFNCIIIFFLLLVNSVAGHIILTFPEARYPPFDFLDNRRTLGPCGVPKSERSQLTSFQIGRNYNISWHIAKTPLKQENVKIRLLDYRGNELESERMPLFLGHGVTARQMTSAVQQSVEISFPFECRNCTLLIEKIRAQTNTDNSSLERSCAEVDISDTAPMNCFGNGIWEDKGSSGICQCSHGFSGQYCQYKDDCADDLECGPNGKCVANAIRQDHRSCFCQFGFFGTNCERRVKTLPNNLILFILGSDPDPEDQNCFRHVGPSPNAEANGNLRYGLFNPDCYSSKTLNKEETDERDRLHWRLVGNQLEIILDFWTTNPHNWIGLGWRPLQIPPSCRLFPQMISSLEKENAKTSGFSREWLEQPLHPMECVDMIMGSIREGNLLHIEDLYSRDMSSPLRDSLLDGEESLSAAYGLQTGNRTLLMFRRLISEIEPTDHPLGPGKIFLLYAKEESKIGRDEKLKSENDYQWKYHGSGSTNRSHIEIEFVNQSQMNQIRVPLIHFDHSTESGHNSDGKDPTKNEDDIAPSAEREKDVQDENEQNSSSSLPSTLKSEIIQILVLTFLIVNLIVYII</sequence>
<keyword evidence="1" id="KW-0245">EGF-like domain</keyword>
<feature type="signal peptide" evidence="4">
    <location>
        <begin position="1"/>
        <end position="18"/>
    </location>
</feature>
<feature type="chain" id="PRO_5036950909" evidence="4">
    <location>
        <begin position="19"/>
        <end position="572"/>
    </location>
</feature>
<dbReference type="PROSITE" id="PS00022">
    <property type="entry name" value="EGF_1"/>
    <property type="match status" value="2"/>
</dbReference>
<dbReference type="PANTHER" id="PTHR46901:SF2">
    <property type="entry name" value="GH04942P"/>
    <property type="match status" value="1"/>
</dbReference>
<evidence type="ECO:0000313" key="7">
    <source>
        <dbReference type="Proteomes" id="UP000887563"/>
    </source>
</evidence>
<dbReference type="SMART" id="SM00181">
    <property type="entry name" value="EGF"/>
    <property type="match status" value="2"/>
</dbReference>
<evidence type="ECO:0000259" key="6">
    <source>
        <dbReference type="PROSITE" id="PS50836"/>
    </source>
</evidence>
<evidence type="ECO:0000313" key="8">
    <source>
        <dbReference type="WBParaSite" id="Minc3s04111g35505"/>
    </source>
</evidence>
<protein>
    <submittedName>
        <fullName evidence="8">Uncharacterized protein</fullName>
    </submittedName>
</protein>
<dbReference type="CDD" id="cd09631">
    <property type="entry name" value="DOMON_DOH"/>
    <property type="match status" value="1"/>
</dbReference>
<dbReference type="Gene3D" id="2.10.25.10">
    <property type="entry name" value="Laminin"/>
    <property type="match status" value="1"/>
</dbReference>
<dbReference type="InterPro" id="IPR000742">
    <property type="entry name" value="EGF"/>
</dbReference>
<feature type="transmembrane region" description="Helical" evidence="3">
    <location>
        <begin position="554"/>
        <end position="571"/>
    </location>
</feature>
<evidence type="ECO:0000256" key="2">
    <source>
        <dbReference type="SAM" id="MobiDB-lite"/>
    </source>
</evidence>
<dbReference type="AlphaFoldDB" id="A0A914NAY4"/>
<dbReference type="PROSITE" id="PS01186">
    <property type="entry name" value="EGF_2"/>
    <property type="match status" value="2"/>
</dbReference>
<feature type="disulfide bond" evidence="1">
    <location>
        <begin position="180"/>
        <end position="189"/>
    </location>
</feature>
<feature type="domain" description="DOMON" evidence="6">
    <location>
        <begin position="321"/>
        <end position="451"/>
    </location>
</feature>
<feature type="compositionally biased region" description="Basic and acidic residues" evidence="2">
    <location>
        <begin position="504"/>
        <end position="535"/>
    </location>
</feature>
<evidence type="ECO:0000259" key="5">
    <source>
        <dbReference type="PROSITE" id="PS50026"/>
    </source>
</evidence>
<keyword evidence="3" id="KW-0812">Transmembrane</keyword>
<dbReference type="InterPro" id="IPR005018">
    <property type="entry name" value="DOMON_domain"/>
</dbReference>
<keyword evidence="4" id="KW-0732">Signal</keyword>